<evidence type="ECO:0000313" key="2">
    <source>
        <dbReference type="EMBL" id="KAJ8871248.1"/>
    </source>
</evidence>
<name>A0ABQ9GGU9_9NEOP</name>
<sequence length="162" mass="17733">MQGRGKREIPEKTHPCAASSNTIPNTKIAGNRTRASCLGRNSNSEPPALPGIRTQSLLHPRSVAHQPNAPREIGIGYVDAPTSLAIRRLADNAGRMGSAQSDDSQDYEAGGQYSRRIGLQRRRRKGGGERVLRTPFPPSPRRITLHHLPFNTPEVSTVETRV</sequence>
<dbReference type="EMBL" id="JARBHB010000012">
    <property type="protein sequence ID" value="KAJ8871248.1"/>
    <property type="molecule type" value="Genomic_DNA"/>
</dbReference>
<keyword evidence="3" id="KW-1185">Reference proteome</keyword>
<accession>A0ABQ9GGU9</accession>
<organism evidence="2 3">
    <name type="scientific">Dryococelus australis</name>
    <dbReference type="NCBI Taxonomy" id="614101"/>
    <lineage>
        <taxon>Eukaryota</taxon>
        <taxon>Metazoa</taxon>
        <taxon>Ecdysozoa</taxon>
        <taxon>Arthropoda</taxon>
        <taxon>Hexapoda</taxon>
        <taxon>Insecta</taxon>
        <taxon>Pterygota</taxon>
        <taxon>Neoptera</taxon>
        <taxon>Polyneoptera</taxon>
        <taxon>Phasmatodea</taxon>
        <taxon>Verophasmatodea</taxon>
        <taxon>Anareolatae</taxon>
        <taxon>Phasmatidae</taxon>
        <taxon>Eurycanthinae</taxon>
        <taxon>Dryococelus</taxon>
    </lineage>
</organism>
<comment type="caution">
    <text evidence="2">The sequence shown here is derived from an EMBL/GenBank/DDBJ whole genome shotgun (WGS) entry which is preliminary data.</text>
</comment>
<protein>
    <submittedName>
        <fullName evidence="2">Uncharacterized protein</fullName>
    </submittedName>
</protein>
<evidence type="ECO:0000256" key="1">
    <source>
        <dbReference type="SAM" id="MobiDB-lite"/>
    </source>
</evidence>
<feature type="region of interest" description="Disordered" evidence="1">
    <location>
        <begin position="1"/>
        <end position="57"/>
    </location>
</feature>
<gene>
    <name evidence="2" type="ORF">PR048_027554</name>
</gene>
<feature type="region of interest" description="Disordered" evidence="1">
    <location>
        <begin position="120"/>
        <end position="139"/>
    </location>
</feature>
<proteinExistence type="predicted"/>
<dbReference type="Proteomes" id="UP001159363">
    <property type="component" value="Chromosome 11"/>
</dbReference>
<evidence type="ECO:0000313" key="3">
    <source>
        <dbReference type="Proteomes" id="UP001159363"/>
    </source>
</evidence>
<reference evidence="2 3" key="1">
    <citation type="submission" date="2023-02" db="EMBL/GenBank/DDBJ databases">
        <title>LHISI_Scaffold_Assembly.</title>
        <authorList>
            <person name="Stuart O.P."/>
            <person name="Cleave R."/>
            <person name="Magrath M.J.L."/>
            <person name="Mikheyev A.S."/>
        </authorList>
    </citation>
    <scope>NUCLEOTIDE SEQUENCE [LARGE SCALE GENOMIC DNA]</scope>
    <source>
        <strain evidence="2">Daus_M_001</strain>
        <tissue evidence="2">Leg muscle</tissue>
    </source>
</reference>
<feature type="compositionally biased region" description="Basic and acidic residues" evidence="1">
    <location>
        <begin position="1"/>
        <end position="14"/>
    </location>
</feature>